<keyword evidence="1" id="KW-0547">Nucleotide-binding</keyword>
<sequence length="766" mass="85471">MGDARKAYPSQVINLGSTLEGLQGNQQRLLLDTVSQVRKCGLGGILSLPQIVVCGDQSAGKSSVLEALTEIPFPRSENLCTRFATEISLRREAQEKITVKIVPSCMRSKQEQVAIRAFSESITSLGDLPRIMDAAMNIMGISLSSNTPSISAFASDTLSIEIDGPNRPQLTLVDIPGLIQASTKGVSEKDVATVKEITDRYISQHRTICLAVISATNDAANQGILQQVRKFDPKGERTLGVITKPDKLEAGSGSETKFIELARNQDVFFELGWHVVKNRMFSEQDFSFEERNTSEMNFFCASNFRSLPKEMLGIDTLRVRLSHLLFNHVKNELPRLMGDLDVALESSKRDMEPLGNSRSTAAECRQYLAQLSMDCHEVCKAASNGHYEQEYFKTKDGGEFTLSKKSTIARLRAAVQHWNNKFSEDIRTKGHKYQISRVAPGELDPIAITEEGSGKSNSGPKKISKAEAYSWVKGVVLRSRGTELFGSFNPHVIAELFWEQSQPWGELANAHADLICDICENFLSNLLEKQGAKDVTPRIWSSIIKSRLQQRKAAAHEELRKLLEDLKGFPINYNHYYTDNLHKSRQEKLKSHLKVGKPGYLEHHASMNCSRGLHYEKFDVDTVVGMVSTICTKANADIEEFSCEEAIECLLAIYKVQQKVFVANVTTQVIERQILRGLDHVFSPPIVAGMSDAEVMSIAIEGSTVQNQRKFLLDRISKLEEGRGIFRATVGTLIVPSSSATQKLFSFSHFSAPQRKCDIRMLLIQW</sequence>
<name>A0A4P7NAT5_PYROR</name>
<dbReference type="InterPro" id="IPR000375">
    <property type="entry name" value="Dynamin_stalk"/>
</dbReference>
<dbReference type="InterPro" id="IPR045063">
    <property type="entry name" value="Dynamin_N"/>
</dbReference>
<protein>
    <recommendedName>
        <fullName evidence="7">Interferon-induced GTP-binding protein Mx</fullName>
    </recommendedName>
</protein>
<dbReference type="GO" id="GO:0005874">
    <property type="term" value="C:microtubule"/>
    <property type="evidence" value="ECO:0007669"/>
    <property type="project" value="TreeGrafter"/>
</dbReference>
<dbReference type="GO" id="GO:0008017">
    <property type="term" value="F:microtubule binding"/>
    <property type="evidence" value="ECO:0007669"/>
    <property type="project" value="TreeGrafter"/>
</dbReference>
<dbReference type="GO" id="GO:0005525">
    <property type="term" value="F:GTP binding"/>
    <property type="evidence" value="ECO:0007669"/>
    <property type="project" value="InterPro"/>
</dbReference>
<feature type="domain" description="GED" evidence="3">
    <location>
        <begin position="643"/>
        <end position="734"/>
    </location>
</feature>
<dbReference type="InterPro" id="IPR027417">
    <property type="entry name" value="P-loop_NTPase"/>
</dbReference>
<dbReference type="GO" id="GO:0016559">
    <property type="term" value="P:peroxisome fission"/>
    <property type="evidence" value="ECO:0007669"/>
    <property type="project" value="TreeGrafter"/>
</dbReference>
<evidence type="ECO:0000313" key="5">
    <source>
        <dbReference type="EMBL" id="QBZ58501.1"/>
    </source>
</evidence>
<dbReference type="PROSITE" id="PS51718">
    <property type="entry name" value="G_DYNAMIN_2"/>
    <property type="match status" value="1"/>
</dbReference>
<dbReference type="GO" id="GO:0048312">
    <property type="term" value="P:intracellular distribution of mitochondria"/>
    <property type="evidence" value="ECO:0007669"/>
    <property type="project" value="TreeGrafter"/>
</dbReference>
<dbReference type="PANTHER" id="PTHR11566">
    <property type="entry name" value="DYNAMIN"/>
    <property type="match status" value="1"/>
</dbReference>
<dbReference type="PROSITE" id="PS51388">
    <property type="entry name" value="GED"/>
    <property type="match status" value="1"/>
</dbReference>
<proteinExistence type="predicted"/>
<dbReference type="Pfam" id="PF01031">
    <property type="entry name" value="Dynamin_M"/>
    <property type="match status" value="1"/>
</dbReference>
<dbReference type="GO" id="GO:0003924">
    <property type="term" value="F:GTPase activity"/>
    <property type="evidence" value="ECO:0007669"/>
    <property type="project" value="InterPro"/>
</dbReference>
<dbReference type="Gene3D" id="1.20.120.1240">
    <property type="entry name" value="Dynamin, middle domain"/>
    <property type="match status" value="1"/>
</dbReference>
<evidence type="ECO:0000256" key="1">
    <source>
        <dbReference type="ARBA" id="ARBA00022741"/>
    </source>
</evidence>
<feature type="domain" description="Dynamin-type G" evidence="4">
    <location>
        <begin position="45"/>
        <end position="334"/>
    </location>
</feature>
<evidence type="ECO:0000259" key="4">
    <source>
        <dbReference type="PROSITE" id="PS51718"/>
    </source>
</evidence>
<dbReference type="CDD" id="cd08771">
    <property type="entry name" value="DLP_1"/>
    <property type="match status" value="1"/>
</dbReference>
<dbReference type="SMART" id="SM00053">
    <property type="entry name" value="DYNc"/>
    <property type="match status" value="1"/>
</dbReference>
<evidence type="ECO:0000256" key="2">
    <source>
        <dbReference type="ARBA" id="ARBA00023134"/>
    </source>
</evidence>
<dbReference type="InterPro" id="IPR001401">
    <property type="entry name" value="Dynamin_GTPase"/>
</dbReference>
<dbReference type="InterPro" id="IPR022812">
    <property type="entry name" value="Dynamin"/>
</dbReference>
<dbReference type="GO" id="GO:0000266">
    <property type="term" value="P:mitochondrial fission"/>
    <property type="evidence" value="ECO:0007669"/>
    <property type="project" value="TreeGrafter"/>
</dbReference>
<gene>
    <name evidence="5" type="ORF">PoMZ_03454</name>
</gene>
<dbReference type="InterPro" id="IPR020850">
    <property type="entry name" value="GED_dom"/>
</dbReference>
<dbReference type="SUPFAM" id="SSF52540">
    <property type="entry name" value="P-loop containing nucleoside triphosphate hydrolases"/>
    <property type="match status" value="1"/>
</dbReference>
<dbReference type="Proteomes" id="UP000294847">
    <property type="component" value="Chromosome 3"/>
</dbReference>
<dbReference type="EMBL" id="CP034206">
    <property type="protein sequence ID" value="QBZ58501.1"/>
    <property type="molecule type" value="Genomic_DNA"/>
</dbReference>
<keyword evidence="2" id="KW-0342">GTP-binding</keyword>
<evidence type="ECO:0000313" key="6">
    <source>
        <dbReference type="Proteomes" id="UP000294847"/>
    </source>
</evidence>
<dbReference type="GO" id="GO:0006897">
    <property type="term" value="P:endocytosis"/>
    <property type="evidence" value="ECO:0007669"/>
    <property type="project" value="TreeGrafter"/>
</dbReference>
<dbReference type="InterPro" id="IPR030381">
    <property type="entry name" value="G_DYNAMIN_dom"/>
</dbReference>
<evidence type="ECO:0008006" key="7">
    <source>
        <dbReference type="Google" id="ProtNLM"/>
    </source>
</evidence>
<dbReference type="FunFam" id="3.40.50.300:FF:001425">
    <property type="entry name" value="Dynamin GTPase, putative"/>
    <property type="match status" value="1"/>
</dbReference>
<dbReference type="PANTHER" id="PTHR11566:SF66">
    <property type="entry name" value="INTERFERON-INDUCED GTP-BINDING PROTEIN MX"/>
    <property type="match status" value="1"/>
</dbReference>
<dbReference type="PRINTS" id="PR00195">
    <property type="entry name" value="DYNAMIN"/>
</dbReference>
<dbReference type="Pfam" id="PF00350">
    <property type="entry name" value="Dynamin_N"/>
    <property type="match status" value="1"/>
</dbReference>
<dbReference type="GO" id="GO:0005739">
    <property type="term" value="C:mitochondrion"/>
    <property type="evidence" value="ECO:0007669"/>
    <property type="project" value="TreeGrafter"/>
</dbReference>
<accession>A0A4P7NAT5</accession>
<dbReference type="GO" id="GO:0016020">
    <property type="term" value="C:membrane"/>
    <property type="evidence" value="ECO:0007669"/>
    <property type="project" value="TreeGrafter"/>
</dbReference>
<evidence type="ECO:0000259" key="3">
    <source>
        <dbReference type="PROSITE" id="PS51388"/>
    </source>
</evidence>
<reference evidence="5 6" key="1">
    <citation type="journal article" date="2019" name="Mol. Biol. Evol.">
        <title>Blast fungal genomes show frequent chromosomal changes, gene gains and losses, and effector gene turnover.</title>
        <authorList>
            <person name="Gomez Luciano L.B."/>
            <person name="Jason Tsai I."/>
            <person name="Chuma I."/>
            <person name="Tosa Y."/>
            <person name="Chen Y.H."/>
            <person name="Li J.Y."/>
            <person name="Li M.Y."/>
            <person name="Jade Lu M.Y."/>
            <person name="Nakayashiki H."/>
            <person name="Li W.H."/>
        </authorList>
    </citation>
    <scope>NUCLEOTIDE SEQUENCE [LARGE SCALE GENOMIC DNA]</scope>
    <source>
        <strain evidence="5">MZ5-1-6</strain>
    </source>
</reference>
<dbReference type="AlphaFoldDB" id="A0A4P7NAT5"/>
<organism evidence="5 6">
    <name type="scientific">Pyricularia oryzae</name>
    <name type="common">Rice blast fungus</name>
    <name type="synonym">Magnaporthe oryzae</name>
    <dbReference type="NCBI Taxonomy" id="318829"/>
    <lineage>
        <taxon>Eukaryota</taxon>
        <taxon>Fungi</taxon>
        <taxon>Dikarya</taxon>
        <taxon>Ascomycota</taxon>
        <taxon>Pezizomycotina</taxon>
        <taxon>Sordariomycetes</taxon>
        <taxon>Sordariomycetidae</taxon>
        <taxon>Magnaporthales</taxon>
        <taxon>Pyriculariaceae</taxon>
        <taxon>Pyricularia</taxon>
    </lineage>
</organism>
<dbReference type="Gene3D" id="3.40.50.300">
    <property type="entry name" value="P-loop containing nucleotide triphosphate hydrolases"/>
    <property type="match status" value="1"/>
</dbReference>